<evidence type="ECO:0000256" key="2">
    <source>
        <dbReference type="SAM" id="MobiDB-lite"/>
    </source>
</evidence>
<feature type="region of interest" description="Disordered" evidence="2">
    <location>
        <begin position="197"/>
        <end position="221"/>
    </location>
</feature>
<dbReference type="Gene3D" id="3.20.20.70">
    <property type="entry name" value="Aldolase class I"/>
    <property type="match status" value="1"/>
</dbReference>
<gene>
    <name evidence="3" type="ORF">C7B45_14605</name>
</gene>
<dbReference type="InterPro" id="IPR018225">
    <property type="entry name" value="Transaldolase_AS"/>
</dbReference>
<evidence type="ECO:0000313" key="3">
    <source>
        <dbReference type="EMBL" id="PSR20526.1"/>
    </source>
</evidence>
<reference evidence="3 4" key="1">
    <citation type="journal article" date="2014" name="BMC Genomics">
        <title>Comparison of environmental and isolate Sulfobacillus genomes reveals diverse carbon, sulfur, nitrogen, and hydrogen metabolisms.</title>
        <authorList>
            <person name="Justice N.B."/>
            <person name="Norman A."/>
            <person name="Brown C.T."/>
            <person name="Singh A."/>
            <person name="Thomas B.C."/>
            <person name="Banfield J.F."/>
        </authorList>
    </citation>
    <scope>NUCLEOTIDE SEQUENCE [LARGE SCALE GENOMIC DNA]</scope>
    <source>
        <strain evidence="3">AMDSBA3</strain>
    </source>
</reference>
<dbReference type="Proteomes" id="UP000241848">
    <property type="component" value="Unassembled WGS sequence"/>
</dbReference>
<sequence length="221" mass="25130">MALYVDTANPEEARQALNLGIVRGITTNPTLMRRMGESDLVTLDRLLDLNPGQLFVQLVGHKADELEQHLEKIRMRFPKEPLVFKVTPTWDGIRFCQRWQERERFLITAVNALEQAYVAQEAGAGYVALYLHRYRLRHGTWPPLSELKQFTGAHLRIMIASCHDIAEVQWALVNGADDLTLPLSTIQQLLANRDSEEDIARFDRDASRPRPSGNRSAPTTS</sequence>
<dbReference type="InterPro" id="IPR013785">
    <property type="entry name" value="Aldolase_TIM"/>
</dbReference>
<dbReference type="EMBL" id="PXYV01000059">
    <property type="protein sequence ID" value="PSR20526.1"/>
    <property type="molecule type" value="Genomic_DNA"/>
</dbReference>
<accession>A0A2T2WE64</accession>
<dbReference type="PROSITE" id="PS01054">
    <property type="entry name" value="TRANSALDOLASE_1"/>
    <property type="match status" value="1"/>
</dbReference>
<evidence type="ECO:0000256" key="1">
    <source>
        <dbReference type="ARBA" id="ARBA00023270"/>
    </source>
</evidence>
<dbReference type="GO" id="GO:0005975">
    <property type="term" value="P:carbohydrate metabolic process"/>
    <property type="evidence" value="ECO:0007669"/>
    <property type="project" value="InterPro"/>
</dbReference>
<dbReference type="Pfam" id="PF00923">
    <property type="entry name" value="TAL_FSA"/>
    <property type="match status" value="1"/>
</dbReference>
<dbReference type="SUPFAM" id="SSF51569">
    <property type="entry name" value="Aldolase"/>
    <property type="match status" value="1"/>
</dbReference>
<organism evidence="3 4">
    <name type="scientific">Sulfobacillus acidophilus</name>
    <dbReference type="NCBI Taxonomy" id="53633"/>
    <lineage>
        <taxon>Bacteria</taxon>
        <taxon>Bacillati</taxon>
        <taxon>Bacillota</taxon>
        <taxon>Clostridia</taxon>
        <taxon>Eubacteriales</taxon>
        <taxon>Clostridiales Family XVII. Incertae Sedis</taxon>
        <taxon>Sulfobacillus</taxon>
    </lineage>
</organism>
<evidence type="ECO:0000313" key="4">
    <source>
        <dbReference type="Proteomes" id="UP000241848"/>
    </source>
</evidence>
<protein>
    <recommendedName>
        <fullName evidence="5">Transaldolase</fullName>
    </recommendedName>
</protein>
<evidence type="ECO:0008006" key="5">
    <source>
        <dbReference type="Google" id="ProtNLM"/>
    </source>
</evidence>
<name>A0A2T2WE64_9FIRM</name>
<dbReference type="AlphaFoldDB" id="A0A2T2WE64"/>
<keyword evidence="1" id="KW-0704">Schiff base</keyword>
<proteinExistence type="predicted"/>
<dbReference type="InterPro" id="IPR001585">
    <property type="entry name" value="TAL/FSA"/>
</dbReference>
<feature type="compositionally biased region" description="Basic and acidic residues" evidence="2">
    <location>
        <begin position="198"/>
        <end position="208"/>
    </location>
</feature>
<comment type="caution">
    <text evidence="3">The sequence shown here is derived from an EMBL/GenBank/DDBJ whole genome shotgun (WGS) entry which is preliminary data.</text>
</comment>